<reference evidence="2" key="1">
    <citation type="journal article" date="2015" name="MBio">
        <title>Genome-Resolved Metagenomic Analysis Reveals Roles for Candidate Phyla and Other Microbial Community Members in Biogeochemical Transformations in Oil Reservoirs.</title>
        <authorList>
            <person name="Hu P."/>
            <person name="Tom L."/>
            <person name="Singh A."/>
            <person name="Thomas B.C."/>
            <person name="Baker B.J."/>
            <person name="Piceno Y.M."/>
            <person name="Andersen G.L."/>
            <person name="Banfield J.F."/>
        </authorList>
    </citation>
    <scope>NUCLEOTIDE SEQUENCE [LARGE SCALE GENOMIC DNA]</scope>
</reference>
<evidence type="ECO:0000313" key="2">
    <source>
        <dbReference type="Proteomes" id="UP000053860"/>
    </source>
</evidence>
<dbReference type="Proteomes" id="UP000053860">
    <property type="component" value="Unassembled WGS sequence"/>
</dbReference>
<evidence type="ECO:0000313" key="1">
    <source>
        <dbReference type="EMBL" id="KUK76042.1"/>
    </source>
</evidence>
<proteinExistence type="predicted"/>
<organism evidence="1 2">
    <name type="scientific">Proteiniphilum acetatigenes</name>
    <dbReference type="NCBI Taxonomy" id="294710"/>
    <lineage>
        <taxon>Bacteria</taxon>
        <taxon>Pseudomonadati</taxon>
        <taxon>Bacteroidota</taxon>
        <taxon>Bacteroidia</taxon>
        <taxon>Bacteroidales</taxon>
        <taxon>Dysgonomonadaceae</taxon>
        <taxon>Proteiniphilum</taxon>
    </lineage>
</organism>
<accession>A0A117LZG9</accession>
<dbReference type="AlphaFoldDB" id="A0A117LZG9"/>
<gene>
    <name evidence="1" type="ORF">XD92_1389</name>
</gene>
<protein>
    <submittedName>
        <fullName evidence="1">Nuclease SbcCD, D subunit</fullName>
    </submittedName>
</protein>
<sequence length="66" mass="7615">DAAHPGIVAIIPEVKDMRQLMEGGQKQIDLSKGMEALFRDYFRHEKGQEPNEEIMQLFNEILAEEE</sequence>
<feature type="non-terminal residue" evidence="1">
    <location>
        <position position="1"/>
    </location>
</feature>
<name>A0A117LZG9_9BACT</name>
<comment type="caution">
    <text evidence="1">The sequence shown here is derived from an EMBL/GenBank/DDBJ whole genome shotgun (WGS) entry which is preliminary data.</text>
</comment>
<dbReference type="EMBL" id="LGGN01000316">
    <property type="protein sequence ID" value="KUK76042.1"/>
    <property type="molecule type" value="Genomic_DNA"/>
</dbReference>